<gene>
    <name evidence="1" type="ORF">GCM10023196_092580</name>
</gene>
<sequence>MPTPSRHPRQHADTLGDITWQDADALGDIARQDADALGGRRPLCAAWASPVGRGPVAGPG</sequence>
<evidence type="ECO:0000313" key="2">
    <source>
        <dbReference type="Proteomes" id="UP001501442"/>
    </source>
</evidence>
<evidence type="ECO:0000313" key="1">
    <source>
        <dbReference type="EMBL" id="GAA4637705.1"/>
    </source>
</evidence>
<reference evidence="2" key="1">
    <citation type="journal article" date="2019" name="Int. J. Syst. Evol. Microbiol.">
        <title>The Global Catalogue of Microorganisms (GCM) 10K type strain sequencing project: providing services to taxonomists for standard genome sequencing and annotation.</title>
        <authorList>
            <consortium name="The Broad Institute Genomics Platform"/>
            <consortium name="The Broad Institute Genome Sequencing Center for Infectious Disease"/>
            <person name="Wu L."/>
            <person name="Ma J."/>
        </authorList>
    </citation>
    <scope>NUCLEOTIDE SEQUENCE [LARGE SCALE GENOMIC DNA]</scope>
    <source>
        <strain evidence="2">JCM 17939</strain>
    </source>
</reference>
<accession>A0ABP8UTI2</accession>
<name>A0ABP8UTI2_9ACTN</name>
<comment type="caution">
    <text evidence="1">The sequence shown here is derived from an EMBL/GenBank/DDBJ whole genome shotgun (WGS) entry which is preliminary data.</text>
</comment>
<dbReference type="EMBL" id="BAABHK010000020">
    <property type="protein sequence ID" value="GAA4637705.1"/>
    <property type="molecule type" value="Genomic_DNA"/>
</dbReference>
<protein>
    <submittedName>
        <fullName evidence="1">Uncharacterized protein</fullName>
    </submittedName>
</protein>
<dbReference type="Proteomes" id="UP001501442">
    <property type="component" value="Unassembled WGS sequence"/>
</dbReference>
<dbReference type="RefSeq" id="WP_345440877.1">
    <property type="nucleotide sequence ID" value="NZ_BAABHK010000020.1"/>
</dbReference>
<keyword evidence="2" id="KW-1185">Reference proteome</keyword>
<organism evidence="1 2">
    <name type="scientific">Actinoallomurus vinaceus</name>
    <dbReference type="NCBI Taxonomy" id="1080074"/>
    <lineage>
        <taxon>Bacteria</taxon>
        <taxon>Bacillati</taxon>
        <taxon>Actinomycetota</taxon>
        <taxon>Actinomycetes</taxon>
        <taxon>Streptosporangiales</taxon>
        <taxon>Thermomonosporaceae</taxon>
        <taxon>Actinoallomurus</taxon>
    </lineage>
</organism>
<proteinExistence type="predicted"/>